<dbReference type="Gene3D" id="3.40.50.1820">
    <property type="entry name" value="alpha/beta hydrolase"/>
    <property type="match status" value="1"/>
</dbReference>
<dbReference type="RefSeq" id="WP_311556526.1">
    <property type="nucleotide sequence ID" value="NZ_JAVREJ010000008.1"/>
</dbReference>
<name>A0ABU2N969_9PSEU</name>
<dbReference type="GO" id="GO:0016787">
    <property type="term" value="F:hydrolase activity"/>
    <property type="evidence" value="ECO:0007669"/>
    <property type="project" value="UniProtKB-KW"/>
</dbReference>
<proteinExistence type="predicted"/>
<evidence type="ECO:0000313" key="3">
    <source>
        <dbReference type="EMBL" id="MDT0350493.1"/>
    </source>
</evidence>
<protein>
    <submittedName>
        <fullName evidence="3">Alpha/beta fold hydrolase</fullName>
    </submittedName>
</protein>
<dbReference type="Proteomes" id="UP001183202">
    <property type="component" value="Unassembled WGS sequence"/>
</dbReference>
<gene>
    <name evidence="3" type="ORF">RM445_13260</name>
</gene>
<dbReference type="SUPFAM" id="SSF53474">
    <property type="entry name" value="alpha/beta-Hydrolases"/>
    <property type="match status" value="1"/>
</dbReference>
<evidence type="ECO:0000256" key="1">
    <source>
        <dbReference type="SAM" id="MobiDB-lite"/>
    </source>
</evidence>
<feature type="region of interest" description="Disordered" evidence="1">
    <location>
        <begin position="1"/>
        <end position="23"/>
    </location>
</feature>
<dbReference type="InterPro" id="IPR013595">
    <property type="entry name" value="Pept_S33_TAP-like_C"/>
</dbReference>
<dbReference type="EMBL" id="JAVREJ010000008">
    <property type="protein sequence ID" value="MDT0350493.1"/>
    <property type="molecule type" value="Genomic_DNA"/>
</dbReference>
<accession>A0ABU2N969</accession>
<reference evidence="4" key="1">
    <citation type="submission" date="2023-07" db="EMBL/GenBank/DDBJ databases">
        <title>30 novel species of actinomycetes from the DSMZ collection.</title>
        <authorList>
            <person name="Nouioui I."/>
        </authorList>
    </citation>
    <scope>NUCLEOTIDE SEQUENCE [LARGE SCALE GENOMIC DNA]</scope>
    <source>
        <strain evidence="4">DSM 45834</strain>
    </source>
</reference>
<keyword evidence="4" id="KW-1185">Reference proteome</keyword>
<comment type="caution">
    <text evidence="3">The sequence shown here is derived from an EMBL/GenBank/DDBJ whole genome shotgun (WGS) entry which is preliminary data.</text>
</comment>
<sequence length="546" mass="55564">MNGIGDRAEGHVPEGRDAQLAGGRRSARAVIAGLLLAVATLLAGCTVGPSQRPPVAVRGEHMPVPPASAPPPVAAPVPLPVPQPGFPTIEFRDCTGTLATAVPTPADRVLRVGCALLTVEADPAQPGLSRTRIGLMRVGLADAPADRPPLLVVGDSATRPSATGAAILAGQVPVELLQRYTLVGIDRRGAGIDDLDCGPAVARSAFVNIDPGGDGSLTALNALLEQARQVVQDCYLVHAGALSGYRTASTAWDIEQARAALGVTQMSAIGVGDGATALSTWARTHPAAAGRLVLDGPPNAALDEPDAAEARAAAAESAFDAFAAACAAEPTCPLGADPRAAVSAFVGRLRAQPITATDGRRLTAGMTVTALLTGLSEPAGWPDLAAALGQAQSGVPDALISRLVPLVTRGGEFDIALATDCNDVQRRMTPAEVGDLTRRWRTAYPLFGATMAQRLLACGPWPTASPAPVPDPGTQLPPVLVIGTAHDPRGPLENSRRVASETPGALFLSWQGGGTGAYPRTPCVVAAVGTVLVAGRLPLDGTLCPP</sequence>
<feature type="compositionally biased region" description="Basic and acidic residues" evidence="1">
    <location>
        <begin position="1"/>
        <end position="17"/>
    </location>
</feature>
<keyword evidence="3" id="KW-0378">Hydrolase</keyword>
<dbReference type="InterPro" id="IPR029058">
    <property type="entry name" value="AB_hydrolase_fold"/>
</dbReference>
<feature type="domain" description="Peptidase S33 tripeptidyl aminopeptidase-like C-terminal" evidence="2">
    <location>
        <begin position="444"/>
        <end position="544"/>
    </location>
</feature>
<dbReference type="Pfam" id="PF08386">
    <property type="entry name" value="Abhydrolase_4"/>
    <property type="match status" value="1"/>
</dbReference>
<evidence type="ECO:0000313" key="4">
    <source>
        <dbReference type="Proteomes" id="UP001183202"/>
    </source>
</evidence>
<organism evidence="3 4">
    <name type="scientific">Pseudonocardia charpentierae</name>
    <dbReference type="NCBI Taxonomy" id="3075545"/>
    <lineage>
        <taxon>Bacteria</taxon>
        <taxon>Bacillati</taxon>
        <taxon>Actinomycetota</taxon>
        <taxon>Actinomycetes</taxon>
        <taxon>Pseudonocardiales</taxon>
        <taxon>Pseudonocardiaceae</taxon>
        <taxon>Pseudonocardia</taxon>
    </lineage>
</organism>
<evidence type="ECO:0000259" key="2">
    <source>
        <dbReference type="Pfam" id="PF08386"/>
    </source>
</evidence>